<sequence>MSAHDFRSHFLHRFTVMELPGCLELLSRSGISIKGMKAVVSLRGPKGGMIFFKKDPVLGVDLGSAINNAVFPGLQAVVSNCRSLASKLIGQGYELLQRFLMEFVRLWYPNLRRTTSVRLVINQPAWSSSESEDERENLSFPSEDFCSSSSASKRDHPEFTDKKTIPTMFRKLDRKKSPNQKIETATPVSVVVSDDIKFRNENLCNQDGEEINGG</sequence>
<dbReference type="Gene3D" id="3.40.640.10">
    <property type="entry name" value="Type I PLP-dependent aspartate aminotransferase-like (Major domain)"/>
    <property type="match status" value="1"/>
</dbReference>
<organism evidence="2 3">
    <name type="scientific">Daucus carota subsp. sativus</name>
    <name type="common">Carrot</name>
    <dbReference type="NCBI Taxonomy" id="79200"/>
    <lineage>
        <taxon>Eukaryota</taxon>
        <taxon>Viridiplantae</taxon>
        <taxon>Streptophyta</taxon>
        <taxon>Embryophyta</taxon>
        <taxon>Tracheophyta</taxon>
        <taxon>Spermatophyta</taxon>
        <taxon>Magnoliopsida</taxon>
        <taxon>eudicotyledons</taxon>
        <taxon>Gunneridae</taxon>
        <taxon>Pentapetalae</taxon>
        <taxon>asterids</taxon>
        <taxon>campanulids</taxon>
        <taxon>Apiales</taxon>
        <taxon>Apiaceae</taxon>
        <taxon>Apioideae</taxon>
        <taxon>Scandiceae</taxon>
        <taxon>Daucinae</taxon>
        <taxon>Daucus</taxon>
        <taxon>Daucus sect. Daucus</taxon>
    </lineage>
</organism>
<accession>A0A161XE28</accession>
<reference evidence="2" key="1">
    <citation type="journal article" date="2016" name="Nat. Genet.">
        <title>A high-quality carrot genome assembly provides new insights into carotenoid accumulation and asterid genome evolution.</title>
        <authorList>
            <person name="Iorizzo M."/>
            <person name="Ellison S."/>
            <person name="Senalik D."/>
            <person name="Zeng P."/>
            <person name="Satapoomin P."/>
            <person name="Huang J."/>
            <person name="Bowman M."/>
            <person name="Iovene M."/>
            <person name="Sanseverino W."/>
            <person name="Cavagnaro P."/>
            <person name="Yildiz M."/>
            <person name="Macko-Podgorni A."/>
            <person name="Moranska E."/>
            <person name="Grzebelus E."/>
            <person name="Grzebelus D."/>
            <person name="Ashrafi H."/>
            <person name="Zheng Z."/>
            <person name="Cheng S."/>
            <person name="Spooner D."/>
            <person name="Van Deynze A."/>
            <person name="Simon P."/>
        </authorList>
    </citation>
    <scope>NUCLEOTIDE SEQUENCE</scope>
    <source>
        <tissue evidence="2">Leaf</tissue>
    </source>
</reference>
<dbReference type="AlphaFoldDB" id="A0A161XE28"/>
<name>A0A161XE28_DAUCS</name>
<keyword evidence="3" id="KW-1185">Reference proteome</keyword>
<proteinExistence type="predicted"/>
<evidence type="ECO:0000313" key="2">
    <source>
        <dbReference type="EMBL" id="WOH05109.1"/>
    </source>
</evidence>
<dbReference type="Proteomes" id="UP000077755">
    <property type="component" value="Chromosome 6"/>
</dbReference>
<dbReference type="InterPro" id="IPR015424">
    <property type="entry name" value="PyrdxlP-dep_Trfase"/>
</dbReference>
<evidence type="ECO:0000313" key="3">
    <source>
        <dbReference type="Proteomes" id="UP000077755"/>
    </source>
</evidence>
<protein>
    <submittedName>
        <fullName evidence="2">Uncharacterized protein</fullName>
    </submittedName>
</protein>
<feature type="compositionally biased region" description="Basic and acidic residues" evidence="1">
    <location>
        <begin position="152"/>
        <end position="164"/>
    </location>
</feature>
<evidence type="ECO:0000256" key="1">
    <source>
        <dbReference type="SAM" id="MobiDB-lite"/>
    </source>
</evidence>
<gene>
    <name evidence="2" type="ORF">DCAR_0624522</name>
</gene>
<dbReference type="GO" id="GO:0035999">
    <property type="term" value="P:tetrahydrofolate interconversion"/>
    <property type="evidence" value="ECO:0007669"/>
    <property type="project" value="UniProtKB-UniPathway"/>
</dbReference>
<dbReference type="EMBL" id="CP093348">
    <property type="protein sequence ID" value="WOH05109.1"/>
    <property type="molecule type" value="Genomic_DNA"/>
</dbReference>
<dbReference type="InterPro" id="IPR015421">
    <property type="entry name" value="PyrdxlP-dep_Trfase_major"/>
</dbReference>
<feature type="region of interest" description="Disordered" evidence="1">
    <location>
        <begin position="131"/>
        <end position="186"/>
    </location>
</feature>
<dbReference type="Gramene" id="KZM90943">
    <property type="protein sequence ID" value="KZM90943"/>
    <property type="gene ID" value="DCAR_021692"/>
</dbReference>
<feature type="compositionally biased region" description="Low complexity" evidence="1">
    <location>
        <begin position="139"/>
        <end position="151"/>
    </location>
</feature>
<dbReference type="SUPFAM" id="SSF53383">
    <property type="entry name" value="PLP-dependent transferases"/>
    <property type="match status" value="1"/>
</dbReference>
<reference evidence="2" key="2">
    <citation type="submission" date="2022-03" db="EMBL/GenBank/DDBJ databases">
        <title>Draft title - Genomic analysis of global carrot germplasm unveils the trajectory of domestication and the origin of high carotenoid orange carrot.</title>
        <authorList>
            <person name="Iorizzo M."/>
            <person name="Ellison S."/>
            <person name="Senalik D."/>
            <person name="Macko-Podgorni A."/>
            <person name="Grzebelus D."/>
            <person name="Bostan H."/>
            <person name="Rolling W."/>
            <person name="Curaba J."/>
            <person name="Simon P."/>
        </authorList>
    </citation>
    <scope>NUCLEOTIDE SEQUENCE</scope>
    <source>
        <tissue evidence="2">Leaf</tissue>
    </source>
</reference>